<dbReference type="Proteomes" id="UP000051966">
    <property type="component" value="Unassembled WGS sequence"/>
</dbReference>
<reference evidence="2" key="1">
    <citation type="journal article" date="2014" name="Genome Announc.">
        <title>Draft Genome Sequences of Two Lactobacillus Strains, L. farraginis JCM 14108T and L. composti JCM 14202T, Isolated from Compost of Distilled Shochu Residue.</title>
        <authorList>
            <person name="Yuki M."/>
            <person name="Oshima K."/>
            <person name="Suda W."/>
            <person name="Kitahara M."/>
            <person name="Kitamura K."/>
            <person name="Iida T."/>
            <person name="Hattori M."/>
            <person name="Ohkuma M."/>
        </authorList>
    </citation>
    <scope>NUCLEOTIDE SEQUENCE [LARGE SCALE GENOMIC DNA]</scope>
    <source>
        <strain evidence="2">JCM 14108</strain>
    </source>
</reference>
<evidence type="ECO:0000313" key="5">
    <source>
        <dbReference type="Proteomes" id="UP000051966"/>
    </source>
</evidence>
<dbReference type="PATRIC" id="fig|1423743.5.peg.1876"/>
<feature type="transmembrane region" description="Helical" evidence="1">
    <location>
        <begin position="72"/>
        <end position="90"/>
    </location>
</feature>
<organism evidence="2 4">
    <name type="scientific">Lentilactobacillus farraginis DSM 18382 = JCM 14108</name>
    <dbReference type="NCBI Taxonomy" id="1423743"/>
    <lineage>
        <taxon>Bacteria</taxon>
        <taxon>Bacillati</taxon>
        <taxon>Bacillota</taxon>
        <taxon>Bacilli</taxon>
        <taxon>Lactobacillales</taxon>
        <taxon>Lactobacillaceae</taxon>
        <taxon>Lentilactobacillus</taxon>
    </lineage>
</organism>
<keyword evidence="5" id="KW-1185">Reference proteome</keyword>
<dbReference type="Pfam" id="PF11877">
    <property type="entry name" value="DUF3397"/>
    <property type="match status" value="1"/>
</dbReference>
<dbReference type="RefSeq" id="WP_035178317.1">
    <property type="nucleotide sequence ID" value="NZ_AZFY01000155.1"/>
</dbReference>
<dbReference type="InterPro" id="IPR024515">
    <property type="entry name" value="DUF3397"/>
</dbReference>
<dbReference type="eggNOG" id="ENOG5030A6M">
    <property type="taxonomic scope" value="Bacteria"/>
</dbReference>
<dbReference type="EMBL" id="BAKI01000004">
    <property type="protein sequence ID" value="GAF35792.1"/>
    <property type="molecule type" value="Genomic_DNA"/>
</dbReference>
<dbReference type="EMBL" id="AZFY01000155">
    <property type="protein sequence ID" value="KRM01000.1"/>
    <property type="molecule type" value="Genomic_DNA"/>
</dbReference>
<evidence type="ECO:0000256" key="1">
    <source>
        <dbReference type="SAM" id="Phobius"/>
    </source>
</evidence>
<dbReference type="STRING" id="1423743.FD41_GL001819"/>
<feature type="transmembrane region" description="Helical" evidence="1">
    <location>
        <begin position="42"/>
        <end position="60"/>
    </location>
</feature>
<gene>
    <name evidence="3" type="ORF">FD41_GL001819</name>
    <name evidence="2" type="ORF">JCM14108_698</name>
</gene>
<protein>
    <recommendedName>
        <fullName evidence="6">Integral membrane protein</fullName>
    </recommendedName>
</protein>
<dbReference type="AlphaFoldDB" id="X0PFT9"/>
<keyword evidence="1" id="KW-0812">Transmembrane</keyword>
<keyword evidence="1" id="KW-0472">Membrane</keyword>
<proteinExistence type="predicted"/>
<evidence type="ECO:0000313" key="2">
    <source>
        <dbReference type="EMBL" id="GAF35792.1"/>
    </source>
</evidence>
<dbReference type="Proteomes" id="UP000019488">
    <property type="component" value="Unassembled WGS sequence"/>
</dbReference>
<reference evidence="3 5" key="2">
    <citation type="journal article" date="2015" name="Genome Announc.">
        <title>Expanding the biotechnology potential of lactobacilli through comparative genomics of 213 strains and associated genera.</title>
        <authorList>
            <person name="Sun Z."/>
            <person name="Harris H.M."/>
            <person name="McCann A."/>
            <person name="Guo C."/>
            <person name="Argimon S."/>
            <person name="Zhang W."/>
            <person name="Yang X."/>
            <person name="Jeffery I.B."/>
            <person name="Cooney J.C."/>
            <person name="Kagawa T.F."/>
            <person name="Liu W."/>
            <person name="Song Y."/>
            <person name="Salvetti E."/>
            <person name="Wrobel A."/>
            <person name="Rasinkangas P."/>
            <person name="Parkhill J."/>
            <person name="Rea M.C."/>
            <person name="O'Sullivan O."/>
            <person name="Ritari J."/>
            <person name="Douillard F.P."/>
            <person name="Paul Ross R."/>
            <person name="Yang R."/>
            <person name="Briner A.E."/>
            <person name="Felis G.E."/>
            <person name="de Vos W.M."/>
            <person name="Barrangou R."/>
            <person name="Klaenhammer T.R."/>
            <person name="Caufield P.W."/>
            <person name="Cui Y."/>
            <person name="Zhang H."/>
            <person name="O'Toole P.W."/>
        </authorList>
    </citation>
    <scope>NUCLEOTIDE SEQUENCE [LARGE SCALE GENOMIC DNA]</scope>
    <source>
        <strain evidence="3 5">DSM 18382</strain>
    </source>
</reference>
<accession>X0PFT9</accession>
<name>X0PFT9_9LACO</name>
<feature type="transmembrane region" description="Helical" evidence="1">
    <location>
        <begin position="102"/>
        <end position="124"/>
    </location>
</feature>
<evidence type="ECO:0000313" key="3">
    <source>
        <dbReference type="EMBL" id="KRM01000.1"/>
    </source>
</evidence>
<dbReference type="OrthoDB" id="2304609at2"/>
<evidence type="ECO:0008006" key="6">
    <source>
        <dbReference type="Google" id="ProtNLM"/>
    </source>
</evidence>
<sequence>MRFPLWAAITATFLMQLIGLLLIAGIIIFIRKKRAGLKRLPIVPVDFWPPCLLYFIYQLSDSRPTGSLIPQVMIIWMVIGLGGLLWQILMDPQMTLRRFLILFWRLSDLVLLISWLGVFIYMLMT</sequence>
<keyword evidence="1" id="KW-1133">Transmembrane helix</keyword>
<evidence type="ECO:0000313" key="4">
    <source>
        <dbReference type="Proteomes" id="UP000019488"/>
    </source>
</evidence>
<feature type="transmembrane region" description="Helical" evidence="1">
    <location>
        <begin position="6"/>
        <end position="30"/>
    </location>
</feature>
<comment type="caution">
    <text evidence="2">The sequence shown here is derived from an EMBL/GenBank/DDBJ whole genome shotgun (WGS) entry which is preliminary data.</text>
</comment>